<evidence type="ECO:0000256" key="1">
    <source>
        <dbReference type="ARBA" id="ARBA00022737"/>
    </source>
</evidence>
<sequence>MSSEEDDGSSDVNYLCEDEIATADVSASGWLAVLSDGTVRTGGSAARVGGALRGDSGESCLCASVGATHCCAVGSDGASVMCWDRSDDEDLVVPERPAWIGHRQIVVEVSCGHKFTLARTSELEVYAWGTETRGLGCGGGGGGGGRNQQQRRRRRFRGTTLSSARLVEGLVGVPVVRVAAGRAHACAVSLSGSGYAWGENRDGRCGVRRRRVLWRPRAVDAVLGPRERFRDAACGDRHSAFVLAPGGRVVRVGSPDGVSTLRASDGVAVSAAGAAAIVLTRDGSIERCSGGGESCELPDHLLRATFFRDDGPTSSSSLSRLVASLASPSVLAGSFLASPPDTDDSSEAASVLGDEASDSSSESSESSEDTESEDEESESEEARAKRLDAAASREAEGASFTDEETDGDCRAFSIDDDDDDDEEEEEEEESLPELEPAESEDESASSPGPPRRRWKAFKRLDATALDAALSKPPRDPGAIRQIARACRRGAARLRSALAPRRARRGDDDVGRCVVALWAASSTFWPARRETDNSLRRAALEVLELVSGRAKPSGYRRCATARAAAFARGETTNLFRRLAAPMRALLSEAAAAARARMTLPCGESIAHLPPSASSENDEEDDDFYDEGLFEESSSDDDFEELPGVFASAERAGRVLEALRAYAETRGASDVRFECEPVDRLGALVDEEPGREPRPGPLLLDFRRYRFADEGGEDDPIWFFSRFSWAYSPATRRSIFAVDEKARRDATARQARARLLADHAADAGLAWISPFFALLAASRDATSDAFADDGDVASAASAAASAADPRRDESRDVLREMMVAMTGGGGTGGGGGTDAAARAVRRAAYDVDDDDDDDDGGGGGGGEMPPRRATAPYFVVRARRGESMAHDALEALARASDEDLCRRELRVMFEGEPGVDEGGVKREFFELVSPQLFDPGLGMFVYVGDSLDQALYFNPRCDWYLDQYDKVGALCGLAFANGIPLTAARLPTVAFKKLLAWRSPPSVDAKIPLPELLRDLDEVDRLLSKGLRRLLEYEPKKHVERVYERAFVYGDPPVPLIPGGDRIPVTRSNRRHFVRLVATRVLHSSVDDQFSNFAKGFWRTAAKDAFVDFLQPEDFRDCCRGDHADLDWAALRRVTRYDGWPSDDPDASAHPVVAAFWDAVYDLDPSNARDFLKFITGSNTPPLGGLGALKPPEHVPFRLQRAGCDSDRLPTAHVCFHTLLLPDYNPPSKLAPLLKRAIKECEGFGLR</sequence>
<keyword evidence="8" id="KW-1185">Reference proteome</keyword>
<organism evidence="7 8">
    <name type="scientific">Chrysophaeum taylorii</name>
    <dbReference type="NCBI Taxonomy" id="2483200"/>
    <lineage>
        <taxon>Eukaryota</taxon>
        <taxon>Sar</taxon>
        <taxon>Stramenopiles</taxon>
        <taxon>Ochrophyta</taxon>
        <taxon>Pelagophyceae</taxon>
        <taxon>Pelagomonadales</taxon>
        <taxon>Pelagomonadaceae</taxon>
        <taxon>Chrysophaeum</taxon>
    </lineage>
</organism>
<dbReference type="SUPFAM" id="SSF50985">
    <property type="entry name" value="RCC1/BLIP-II"/>
    <property type="match status" value="1"/>
</dbReference>
<feature type="repeat" description="RCC1" evidence="4">
    <location>
        <begin position="192"/>
        <end position="245"/>
    </location>
</feature>
<dbReference type="Gene3D" id="3.30.2160.10">
    <property type="entry name" value="Hect, E3 ligase catalytic domain"/>
    <property type="match status" value="1"/>
</dbReference>
<feature type="compositionally biased region" description="Acidic residues" evidence="5">
    <location>
        <begin position="365"/>
        <end position="379"/>
    </location>
</feature>
<dbReference type="PANTHER" id="PTHR45622:SF60">
    <property type="entry name" value="UBIQUITIN-PROTEIN LIGASE E3A"/>
    <property type="match status" value="1"/>
</dbReference>
<dbReference type="SMART" id="SM00119">
    <property type="entry name" value="HECTc"/>
    <property type="match status" value="1"/>
</dbReference>
<gene>
    <name evidence="7" type="ORF">CTAYLR_001012</name>
</gene>
<dbReference type="Pfam" id="PF00415">
    <property type="entry name" value="RCC1"/>
    <property type="match status" value="1"/>
</dbReference>
<reference evidence="7" key="1">
    <citation type="submission" date="2023-01" db="EMBL/GenBank/DDBJ databases">
        <title>Metagenome sequencing of chrysophaentin producing Chrysophaeum taylorii.</title>
        <authorList>
            <person name="Davison J."/>
            <person name="Bewley C."/>
        </authorList>
    </citation>
    <scope>NUCLEOTIDE SEQUENCE</scope>
    <source>
        <strain evidence="7">NIES-1699</strain>
    </source>
</reference>
<dbReference type="PANTHER" id="PTHR45622">
    <property type="entry name" value="UBIQUITIN-PROTEIN LIGASE E3A-RELATED"/>
    <property type="match status" value="1"/>
</dbReference>
<feature type="compositionally biased region" description="Acidic residues" evidence="5">
    <location>
        <begin position="844"/>
        <end position="854"/>
    </location>
</feature>
<evidence type="ECO:0000313" key="8">
    <source>
        <dbReference type="Proteomes" id="UP001230188"/>
    </source>
</evidence>
<evidence type="ECO:0000313" key="7">
    <source>
        <dbReference type="EMBL" id="KAJ8604815.1"/>
    </source>
</evidence>
<dbReference type="InterPro" id="IPR000408">
    <property type="entry name" value="Reg_chr_condens"/>
</dbReference>
<feature type="region of interest" description="Disordered" evidence="5">
    <location>
        <begin position="842"/>
        <end position="868"/>
    </location>
</feature>
<evidence type="ECO:0000256" key="2">
    <source>
        <dbReference type="ARBA" id="ARBA00022786"/>
    </source>
</evidence>
<dbReference type="Gene3D" id="3.90.1750.10">
    <property type="entry name" value="Hect, E3 ligase catalytic domains"/>
    <property type="match status" value="1"/>
</dbReference>
<dbReference type="Pfam" id="PF00632">
    <property type="entry name" value="HECT"/>
    <property type="match status" value="1"/>
</dbReference>
<dbReference type="Gene3D" id="2.130.10.30">
    <property type="entry name" value="Regulator of chromosome condensation 1/beta-lactamase-inhibitor protein II"/>
    <property type="match status" value="1"/>
</dbReference>
<dbReference type="InterPro" id="IPR035983">
    <property type="entry name" value="Hect_E3_ubiquitin_ligase"/>
</dbReference>
<dbReference type="SUPFAM" id="SSF56204">
    <property type="entry name" value="Hect, E3 ligase catalytic domain"/>
    <property type="match status" value="1"/>
</dbReference>
<name>A0AAD7UFS9_9STRA</name>
<protein>
    <recommendedName>
        <fullName evidence="6">HECT domain-containing protein</fullName>
    </recommendedName>
</protein>
<accession>A0AAD7UFS9</accession>
<dbReference type="Gene3D" id="3.30.2410.10">
    <property type="entry name" value="Hect, E3 ligase catalytic domain"/>
    <property type="match status" value="1"/>
</dbReference>
<feature type="domain" description="HECT" evidence="6">
    <location>
        <begin position="894"/>
        <end position="1245"/>
    </location>
</feature>
<evidence type="ECO:0000256" key="3">
    <source>
        <dbReference type="PROSITE-ProRule" id="PRU00104"/>
    </source>
</evidence>
<feature type="compositionally biased region" description="Acidic residues" evidence="5">
    <location>
        <begin position="414"/>
        <end position="443"/>
    </location>
</feature>
<dbReference type="InterPro" id="IPR000569">
    <property type="entry name" value="HECT_dom"/>
</dbReference>
<dbReference type="Proteomes" id="UP001230188">
    <property type="component" value="Unassembled WGS sequence"/>
</dbReference>
<feature type="region of interest" description="Disordered" evidence="5">
    <location>
        <begin position="336"/>
        <end position="452"/>
    </location>
</feature>
<keyword evidence="1" id="KW-0677">Repeat</keyword>
<feature type="compositionally biased region" description="Basic and acidic residues" evidence="5">
    <location>
        <begin position="380"/>
        <end position="396"/>
    </location>
</feature>
<feature type="active site" description="Glycyl thioester intermediate" evidence="3">
    <location>
        <position position="1213"/>
    </location>
</feature>
<proteinExistence type="predicted"/>
<comment type="caution">
    <text evidence="7">The sequence shown here is derived from an EMBL/GenBank/DDBJ whole genome shotgun (WGS) entry which is preliminary data.</text>
</comment>
<evidence type="ECO:0000256" key="4">
    <source>
        <dbReference type="PROSITE-ProRule" id="PRU00235"/>
    </source>
</evidence>
<evidence type="ECO:0000259" key="6">
    <source>
        <dbReference type="PROSITE" id="PS50237"/>
    </source>
</evidence>
<dbReference type="GO" id="GO:0061630">
    <property type="term" value="F:ubiquitin protein ligase activity"/>
    <property type="evidence" value="ECO:0007669"/>
    <property type="project" value="TreeGrafter"/>
</dbReference>
<evidence type="ECO:0000256" key="5">
    <source>
        <dbReference type="SAM" id="MobiDB-lite"/>
    </source>
</evidence>
<dbReference type="PROSITE" id="PS50012">
    <property type="entry name" value="RCC1_3"/>
    <property type="match status" value="1"/>
</dbReference>
<keyword evidence="2 3" id="KW-0833">Ubl conjugation pathway</keyword>
<dbReference type="InterPro" id="IPR009091">
    <property type="entry name" value="RCC1/BLIP-II"/>
</dbReference>
<dbReference type="AlphaFoldDB" id="A0AAD7UFS9"/>
<dbReference type="PROSITE" id="PS50237">
    <property type="entry name" value="HECT"/>
    <property type="match status" value="1"/>
</dbReference>
<dbReference type="InterPro" id="IPR051709">
    <property type="entry name" value="Ub-ligase/GTPase-reg"/>
</dbReference>
<dbReference type="EMBL" id="JAQMWT010000322">
    <property type="protein sequence ID" value="KAJ8604815.1"/>
    <property type="molecule type" value="Genomic_DNA"/>
</dbReference>